<evidence type="ECO:0000256" key="4">
    <source>
        <dbReference type="ARBA" id="ARBA00021212"/>
    </source>
</evidence>
<reference evidence="21" key="1">
    <citation type="journal article" date="2019" name="G3 (Bethesda)">
        <title>Genome Assemblies of Two Rare Opportunistic Yeast Pathogens: Diutina rugosa (syn. Candida rugosa) and Trichomonascus ciferrii (syn. Candida ciferrii).</title>
        <authorList>
            <person name="Mixao V."/>
            <person name="Saus E."/>
            <person name="Hansen A.P."/>
            <person name="Lass-Florl C."/>
            <person name="Gabaldon T."/>
        </authorList>
    </citation>
    <scope>NUCLEOTIDE SEQUENCE</scope>
    <source>
        <strain evidence="21">CBS 4856</strain>
    </source>
</reference>
<dbReference type="AlphaFoldDB" id="A0A642UKP4"/>
<dbReference type="Gene3D" id="3.40.20.10">
    <property type="entry name" value="Severin"/>
    <property type="match status" value="1"/>
</dbReference>
<dbReference type="PANTHER" id="PTHR11141:SF0">
    <property type="entry name" value="PROTEIN TRANSPORT PROTEIN SEC23"/>
    <property type="match status" value="1"/>
</dbReference>
<accession>A0A642UKP4</accession>
<dbReference type="PANTHER" id="PTHR11141">
    <property type="entry name" value="PROTEIN TRANSPORT PROTEIN SEC23"/>
    <property type="match status" value="1"/>
</dbReference>
<comment type="function">
    <text evidence="14 15">Component of the coat protein complex II (COPII) which promotes the formation of transport vesicles from the endoplasmic reticulum (ER). The coat has two main functions, the physical deformation of the endoplasmic reticulum membrane into vesicles and the selection of cargo molecules.</text>
</comment>
<comment type="subcellular location">
    <subcellularLocation>
        <location evidence="15">Cytoplasm</location>
    </subcellularLocation>
    <subcellularLocation>
        <location evidence="1 15">Cytoplasmic vesicle</location>
        <location evidence="1 15">COPII-coated vesicle membrane</location>
        <topology evidence="1 15">Peripheral membrane protein</topology>
        <orientation evidence="1 15">Cytoplasmic side</orientation>
    </subcellularLocation>
    <subcellularLocation>
        <location evidence="2 15">Endoplasmic reticulum membrane</location>
        <topology evidence="2 15">Peripheral membrane protein</topology>
        <orientation evidence="2 15">Cytoplasmic side</orientation>
    </subcellularLocation>
    <subcellularLocation>
        <location evidence="15">Golgi apparatus membrane</location>
        <topology evidence="15">Peripheral membrane protein</topology>
        <orientation evidence="15">Cytoplasmic side</orientation>
    </subcellularLocation>
</comment>
<dbReference type="CDD" id="cd11287">
    <property type="entry name" value="Sec23_C"/>
    <property type="match status" value="1"/>
</dbReference>
<keyword evidence="10 15" id="KW-0653">Protein transport</keyword>
<keyword evidence="22" id="KW-1185">Reference proteome</keyword>
<feature type="domain" description="Gelsolin-like" evidence="16">
    <location>
        <begin position="580"/>
        <end position="668"/>
    </location>
</feature>
<name>A0A642UKP4_9ASCO</name>
<dbReference type="VEuPathDB" id="FungiDB:TRICI_006107"/>
<keyword evidence="7 15" id="KW-0256">Endoplasmic reticulum</keyword>
<dbReference type="InterPro" id="IPR036174">
    <property type="entry name" value="Znf_Sec23_Sec24_sf"/>
</dbReference>
<dbReference type="InterPro" id="IPR029006">
    <property type="entry name" value="ADF-H/Gelsolin-like_dom_sf"/>
</dbReference>
<dbReference type="Gene3D" id="1.20.120.730">
    <property type="entry name" value="Sec23/Sec24 helical domain"/>
    <property type="match status" value="1"/>
</dbReference>
<protein>
    <recommendedName>
        <fullName evidence="4 15">Protein transport protein SEC23</fullName>
    </recommendedName>
</protein>
<evidence type="ECO:0000313" key="21">
    <source>
        <dbReference type="EMBL" id="KAA8900894.1"/>
    </source>
</evidence>
<evidence type="ECO:0000259" key="17">
    <source>
        <dbReference type="Pfam" id="PF04810"/>
    </source>
</evidence>
<dbReference type="GO" id="GO:0090110">
    <property type="term" value="P:COPII-coated vesicle cargo loading"/>
    <property type="evidence" value="ECO:0007669"/>
    <property type="project" value="TreeGrafter"/>
</dbReference>
<dbReference type="SUPFAM" id="SSF81811">
    <property type="entry name" value="Helical domain of Sec23/24"/>
    <property type="match status" value="1"/>
</dbReference>
<evidence type="ECO:0000259" key="18">
    <source>
        <dbReference type="Pfam" id="PF04811"/>
    </source>
</evidence>
<evidence type="ECO:0000256" key="2">
    <source>
        <dbReference type="ARBA" id="ARBA00004397"/>
    </source>
</evidence>
<dbReference type="SUPFAM" id="SSF53300">
    <property type="entry name" value="vWA-like"/>
    <property type="match status" value="1"/>
</dbReference>
<dbReference type="InterPro" id="IPR036175">
    <property type="entry name" value="Sec23/24_helical_dom_sf"/>
</dbReference>
<dbReference type="GO" id="GO:0030127">
    <property type="term" value="C:COPII vesicle coat"/>
    <property type="evidence" value="ECO:0007669"/>
    <property type="project" value="InterPro"/>
</dbReference>
<dbReference type="Gene3D" id="2.30.30.380">
    <property type="entry name" value="Zn-finger domain of Sec23/24"/>
    <property type="match status" value="1"/>
</dbReference>
<evidence type="ECO:0000256" key="12">
    <source>
        <dbReference type="ARBA" id="ARBA00023136"/>
    </source>
</evidence>
<keyword evidence="12 15" id="KW-0472">Membrane</keyword>
<dbReference type="SUPFAM" id="SSF82754">
    <property type="entry name" value="C-terminal, gelsolin-like domain of Sec23/24"/>
    <property type="match status" value="1"/>
</dbReference>
<evidence type="ECO:0000256" key="14">
    <source>
        <dbReference type="ARBA" id="ARBA00025471"/>
    </source>
</evidence>
<keyword evidence="6 15" id="KW-0479">Metal-binding</keyword>
<keyword evidence="11 15" id="KW-0333">Golgi apparatus</keyword>
<evidence type="ECO:0000256" key="1">
    <source>
        <dbReference type="ARBA" id="ARBA00004299"/>
    </source>
</evidence>
<gene>
    <name evidence="21" type="ORF">TRICI_006107</name>
</gene>
<evidence type="ECO:0000256" key="6">
    <source>
        <dbReference type="ARBA" id="ARBA00022723"/>
    </source>
</evidence>
<dbReference type="GO" id="GO:0000139">
    <property type="term" value="C:Golgi membrane"/>
    <property type="evidence" value="ECO:0007669"/>
    <property type="project" value="UniProtKB-SubCell"/>
</dbReference>
<dbReference type="EMBL" id="SWFS01000491">
    <property type="protein sequence ID" value="KAA8900894.1"/>
    <property type="molecule type" value="Genomic_DNA"/>
</dbReference>
<dbReference type="Gene3D" id="2.60.40.1670">
    <property type="entry name" value="beta-sandwich domain of Sec23/24"/>
    <property type="match status" value="1"/>
</dbReference>
<dbReference type="InterPro" id="IPR006900">
    <property type="entry name" value="Sec23/24_helical_dom"/>
</dbReference>
<dbReference type="InterPro" id="IPR012990">
    <property type="entry name" value="Beta-sandwich_Sec23_24"/>
</dbReference>
<evidence type="ECO:0000256" key="13">
    <source>
        <dbReference type="ARBA" id="ARBA00023329"/>
    </source>
</evidence>
<dbReference type="GO" id="GO:0070971">
    <property type="term" value="C:endoplasmic reticulum exit site"/>
    <property type="evidence" value="ECO:0007669"/>
    <property type="project" value="TreeGrafter"/>
</dbReference>
<evidence type="ECO:0000259" key="16">
    <source>
        <dbReference type="Pfam" id="PF00626"/>
    </source>
</evidence>
<evidence type="ECO:0000256" key="7">
    <source>
        <dbReference type="ARBA" id="ARBA00022824"/>
    </source>
</evidence>
<evidence type="ECO:0000256" key="9">
    <source>
        <dbReference type="ARBA" id="ARBA00022892"/>
    </source>
</evidence>
<keyword evidence="15" id="KW-0963">Cytoplasm</keyword>
<dbReference type="Gene3D" id="3.40.50.410">
    <property type="entry name" value="von Willebrand factor, type A domain"/>
    <property type="match status" value="1"/>
</dbReference>
<evidence type="ECO:0000259" key="20">
    <source>
        <dbReference type="Pfam" id="PF08033"/>
    </source>
</evidence>
<organism evidence="21 22">
    <name type="scientific">Trichomonascus ciferrii</name>
    <dbReference type="NCBI Taxonomy" id="44093"/>
    <lineage>
        <taxon>Eukaryota</taxon>
        <taxon>Fungi</taxon>
        <taxon>Dikarya</taxon>
        <taxon>Ascomycota</taxon>
        <taxon>Saccharomycotina</taxon>
        <taxon>Dipodascomycetes</taxon>
        <taxon>Dipodascales</taxon>
        <taxon>Trichomonascaceae</taxon>
        <taxon>Trichomonascus</taxon>
        <taxon>Trichomonascus ciferrii complex</taxon>
    </lineage>
</organism>
<feature type="domain" description="Sec23/Sec24 trunk" evidence="18">
    <location>
        <begin position="72"/>
        <end position="332"/>
    </location>
</feature>
<dbReference type="InterPro" id="IPR037550">
    <property type="entry name" value="Sec23_C"/>
</dbReference>
<dbReference type="Pfam" id="PF08033">
    <property type="entry name" value="Sec23_BS"/>
    <property type="match status" value="1"/>
</dbReference>
<dbReference type="OrthoDB" id="10256289at2759"/>
<keyword evidence="9 15" id="KW-0931">ER-Golgi transport</keyword>
<dbReference type="GO" id="GO:0005096">
    <property type="term" value="F:GTPase activator activity"/>
    <property type="evidence" value="ECO:0007669"/>
    <property type="project" value="TreeGrafter"/>
</dbReference>
<feature type="non-terminal residue" evidence="21">
    <location>
        <position position="1"/>
    </location>
</feature>
<proteinExistence type="inferred from homology"/>
<dbReference type="Pfam" id="PF04810">
    <property type="entry name" value="zf-Sec23_Sec24"/>
    <property type="match status" value="1"/>
</dbReference>
<dbReference type="FunFam" id="3.40.20.10:FF:000041">
    <property type="entry name" value="Protein transport protein SEC23"/>
    <property type="match status" value="1"/>
</dbReference>
<dbReference type="InterPro" id="IPR006895">
    <property type="entry name" value="Znf_Sec23_Sec24"/>
</dbReference>
<dbReference type="InterPro" id="IPR007123">
    <property type="entry name" value="Gelsolin-like_dom"/>
</dbReference>
<feature type="domain" description="Sec23/Sec24 helical" evidence="19">
    <location>
        <begin position="466"/>
        <end position="565"/>
    </location>
</feature>
<comment type="similarity">
    <text evidence="3 15">Belongs to the SEC23/SEC24 family. SEC23 subfamily.</text>
</comment>
<evidence type="ECO:0000256" key="5">
    <source>
        <dbReference type="ARBA" id="ARBA00022448"/>
    </source>
</evidence>
<dbReference type="GO" id="GO:0008270">
    <property type="term" value="F:zinc ion binding"/>
    <property type="evidence" value="ECO:0007669"/>
    <property type="project" value="InterPro"/>
</dbReference>
<evidence type="ECO:0000256" key="8">
    <source>
        <dbReference type="ARBA" id="ARBA00022833"/>
    </source>
</evidence>
<dbReference type="InterPro" id="IPR036465">
    <property type="entry name" value="vWFA_dom_sf"/>
</dbReference>
<evidence type="ECO:0000313" key="22">
    <source>
        <dbReference type="Proteomes" id="UP000761534"/>
    </source>
</evidence>
<dbReference type="Pfam" id="PF04815">
    <property type="entry name" value="Sec23_helical"/>
    <property type="match status" value="1"/>
</dbReference>
<evidence type="ECO:0000256" key="15">
    <source>
        <dbReference type="RuleBase" id="RU365030"/>
    </source>
</evidence>
<feature type="domain" description="Sec23/Sec24 beta-sandwich" evidence="20">
    <location>
        <begin position="344"/>
        <end position="451"/>
    </location>
</feature>
<evidence type="ECO:0000256" key="10">
    <source>
        <dbReference type="ARBA" id="ARBA00022927"/>
    </source>
</evidence>
<dbReference type="Pfam" id="PF00626">
    <property type="entry name" value="Gelsolin"/>
    <property type="match status" value="1"/>
</dbReference>
<keyword evidence="5 15" id="KW-0813">Transport</keyword>
<dbReference type="Proteomes" id="UP000761534">
    <property type="component" value="Unassembled WGS sequence"/>
</dbReference>
<dbReference type="InterPro" id="IPR036180">
    <property type="entry name" value="Gelsolin-like_dom_sf"/>
</dbReference>
<evidence type="ECO:0000256" key="11">
    <source>
        <dbReference type="ARBA" id="ARBA00023034"/>
    </source>
</evidence>
<dbReference type="GO" id="GO:0006886">
    <property type="term" value="P:intracellular protein transport"/>
    <property type="evidence" value="ECO:0007669"/>
    <property type="project" value="InterPro"/>
</dbReference>
<evidence type="ECO:0000259" key="19">
    <source>
        <dbReference type="Pfam" id="PF04815"/>
    </source>
</evidence>
<feature type="domain" description="Zinc finger Sec23/Sec24-type" evidence="17">
    <location>
        <begin position="11"/>
        <end position="44"/>
    </location>
</feature>
<keyword evidence="8 15" id="KW-0862">Zinc</keyword>
<dbReference type="SUPFAM" id="SSF81995">
    <property type="entry name" value="beta-sandwich domain of Sec23/24"/>
    <property type="match status" value="1"/>
</dbReference>
<comment type="caution">
    <text evidence="21">The sequence shown here is derived from an EMBL/GenBank/DDBJ whole genome shotgun (WGS) entry which is preliminary data.</text>
</comment>
<dbReference type="GO" id="GO:0005789">
    <property type="term" value="C:endoplasmic reticulum membrane"/>
    <property type="evidence" value="ECO:0007669"/>
    <property type="project" value="UniProtKB-SubCell"/>
</dbReference>
<evidence type="ECO:0000256" key="3">
    <source>
        <dbReference type="ARBA" id="ARBA00009210"/>
    </source>
</evidence>
<keyword evidence="13 15" id="KW-0968">Cytoplasmic vesicle</keyword>
<dbReference type="SUPFAM" id="SSF82919">
    <property type="entry name" value="Zn-finger domain of Sec23/24"/>
    <property type="match status" value="1"/>
</dbReference>
<dbReference type="InterPro" id="IPR037364">
    <property type="entry name" value="Sec23"/>
</dbReference>
<sequence>MGVWGPWYWVRCRGILNPYSMLDLTAKIWSCRMCLHRNPLPPHYQAVSPESLPLELQPTSTTIEYVLSRTNPTPPLFLFVVDVCQDEEGLQALKDSLLVSLSLLPENAMVGLITYGTMINVYELASTSSEVVRSVVFNGSKEYPARKIQDQLGLRDSVNPRDRLALTRFLVPVQEAEFQLTNILEQLLKDSFPVKPDARSKRATGAALNVALSLIESGPHAPNAPTRVMLFGGGPCTEGPGLIVDPVLKDALRSHHDIDNEHAKHYKKAEKYYQGLSARACKTGAIVDIFAGCYDQIGLSEMRSLPMSTGGVMVLTDSFATSIFKQSLIRVFNRKDVDGTLDMGFNANFEVKLSRELKVAGLIGHGTALPPNSKSDSQIAETEVGMGGTTTWKIPGISSSTTLTLFFDAAGKTPPPQTDPNQQQQVIIQFITHYLHPSGTYRLRVTTLARALLTPGNELAFAQSFDQEAALAIIARLAIHKAETGLPLQEVTRWIDGLLIRLCLRFAEFVRDDPQSFRLPPQFSLLPQFVYHLRRSQFLQVFNNSPDETAYYHHVFNHEDTTNCLIMVQPTLTAYELDKDEPEPVLLDSLSVTPDRVLLLDTFFHILIYHGETIAAWRKAGYQDLPEYENLKTLLERPRTDAAEILTDRFPLPRFIDTEAKGSQSRFLFCRLNPSRSQSSFSGLSDGLILTDDVSLQDFMDYLIKLCVSSKNSKPYLS</sequence>
<dbReference type="FunFam" id="3.40.50.410:FF:000008">
    <property type="entry name" value="Protein transport protein SEC23"/>
    <property type="match status" value="1"/>
</dbReference>
<dbReference type="Pfam" id="PF04811">
    <property type="entry name" value="Sec23_trunk"/>
    <property type="match status" value="1"/>
</dbReference>
<dbReference type="InterPro" id="IPR006896">
    <property type="entry name" value="Sec23/24_trunk_dom"/>
</dbReference>